<reference evidence="3 4" key="1">
    <citation type="journal article" date="2019" name="Nat. Ecol. Evol.">
        <title>Megaphylogeny resolves global patterns of mushroom evolution.</title>
        <authorList>
            <person name="Varga T."/>
            <person name="Krizsan K."/>
            <person name="Foldi C."/>
            <person name="Dima B."/>
            <person name="Sanchez-Garcia M."/>
            <person name="Sanchez-Ramirez S."/>
            <person name="Szollosi G.J."/>
            <person name="Szarkandi J.G."/>
            <person name="Papp V."/>
            <person name="Albert L."/>
            <person name="Andreopoulos W."/>
            <person name="Angelini C."/>
            <person name="Antonin V."/>
            <person name="Barry K.W."/>
            <person name="Bougher N.L."/>
            <person name="Buchanan P."/>
            <person name="Buyck B."/>
            <person name="Bense V."/>
            <person name="Catcheside P."/>
            <person name="Chovatia M."/>
            <person name="Cooper J."/>
            <person name="Damon W."/>
            <person name="Desjardin D."/>
            <person name="Finy P."/>
            <person name="Geml J."/>
            <person name="Haridas S."/>
            <person name="Hughes K."/>
            <person name="Justo A."/>
            <person name="Karasinski D."/>
            <person name="Kautmanova I."/>
            <person name="Kiss B."/>
            <person name="Kocsube S."/>
            <person name="Kotiranta H."/>
            <person name="LaButti K.M."/>
            <person name="Lechner B.E."/>
            <person name="Liimatainen K."/>
            <person name="Lipzen A."/>
            <person name="Lukacs Z."/>
            <person name="Mihaltcheva S."/>
            <person name="Morgado L.N."/>
            <person name="Niskanen T."/>
            <person name="Noordeloos M.E."/>
            <person name="Ohm R.A."/>
            <person name="Ortiz-Santana B."/>
            <person name="Ovrebo C."/>
            <person name="Racz N."/>
            <person name="Riley R."/>
            <person name="Savchenko A."/>
            <person name="Shiryaev A."/>
            <person name="Soop K."/>
            <person name="Spirin V."/>
            <person name="Szebenyi C."/>
            <person name="Tomsovsky M."/>
            <person name="Tulloss R.E."/>
            <person name="Uehling J."/>
            <person name="Grigoriev I.V."/>
            <person name="Vagvolgyi C."/>
            <person name="Papp T."/>
            <person name="Martin F.M."/>
            <person name="Miettinen O."/>
            <person name="Hibbett D.S."/>
            <person name="Nagy L.G."/>
        </authorList>
    </citation>
    <scope>NUCLEOTIDE SEQUENCE [LARGE SCALE GENOMIC DNA]</scope>
    <source>
        <strain evidence="3 4">CBS 962.96</strain>
    </source>
</reference>
<evidence type="ECO:0000313" key="4">
    <source>
        <dbReference type="Proteomes" id="UP000297245"/>
    </source>
</evidence>
<keyword evidence="2" id="KW-1133">Transmembrane helix</keyword>
<feature type="transmembrane region" description="Helical" evidence="2">
    <location>
        <begin position="238"/>
        <end position="259"/>
    </location>
</feature>
<dbReference type="OrthoDB" id="3039972at2759"/>
<dbReference type="EMBL" id="ML179786">
    <property type="protein sequence ID" value="THU81698.1"/>
    <property type="molecule type" value="Genomic_DNA"/>
</dbReference>
<evidence type="ECO:0000256" key="2">
    <source>
        <dbReference type="SAM" id="Phobius"/>
    </source>
</evidence>
<feature type="compositionally biased region" description="Gly residues" evidence="1">
    <location>
        <begin position="113"/>
        <end position="142"/>
    </location>
</feature>
<organism evidence="3 4">
    <name type="scientific">Dendrothele bispora (strain CBS 962.96)</name>
    <dbReference type="NCBI Taxonomy" id="1314807"/>
    <lineage>
        <taxon>Eukaryota</taxon>
        <taxon>Fungi</taxon>
        <taxon>Dikarya</taxon>
        <taxon>Basidiomycota</taxon>
        <taxon>Agaricomycotina</taxon>
        <taxon>Agaricomycetes</taxon>
        <taxon>Agaricomycetidae</taxon>
        <taxon>Agaricales</taxon>
        <taxon>Agaricales incertae sedis</taxon>
        <taxon>Dendrothele</taxon>
    </lineage>
</organism>
<dbReference type="AlphaFoldDB" id="A0A4S8L180"/>
<keyword evidence="4" id="KW-1185">Reference proteome</keyword>
<feature type="compositionally biased region" description="Low complexity" evidence="1">
    <location>
        <begin position="152"/>
        <end position="166"/>
    </location>
</feature>
<feature type="region of interest" description="Disordered" evidence="1">
    <location>
        <begin position="106"/>
        <end position="166"/>
    </location>
</feature>
<dbReference type="Proteomes" id="UP000297245">
    <property type="component" value="Unassembled WGS sequence"/>
</dbReference>
<keyword evidence="2" id="KW-0472">Membrane</keyword>
<proteinExistence type="predicted"/>
<feature type="transmembrane region" description="Helical" evidence="2">
    <location>
        <begin position="207"/>
        <end position="226"/>
    </location>
</feature>
<feature type="transmembrane region" description="Helical" evidence="2">
    <location>
        <begin position="279"/>
        <end position="301"/>
    </location>
</feature>
<feature type="transmembrane region" description="Helical" evidence="2">
    <location>
        <begin position="20"/>
        <end position="47"/>
    </location>
</feature>
<feature type="transmembrane region" description="Helical" evidence="2">
    <location>
        <begin position="351"/>
        <end position="368"/>
    </location>
</feature>
<evidence type="ECO:0000313" key="3">
    <source>
        <dbReference type="EMBL" id="THU81698.1"/>
    </source>
</evidence>
<keyword evidence="2" id="KW-0812">Transmembrane</keyword>
<evidence type="ECO:0000256" key="1">
    <source>
        <dbReference type="SAM" id="MobiDB-lite"/>
    </source>
</evidence>
<sequence length="432" mass="46845">MKKSALLPVTDDFNFKSLVLGSVITVAVEFLTFGCYLILYAVCMYILVRKAKQGSGRKFNMFIMTALFLIAIIVTFLFAAEIITHLNFHFYCRDFNRNFNQGGNMSSPWPHGWSGGGQSQGGGFPSGGSQSGGGGGGGGGGGNHDHWNMHFNSTGSNGGTSNSSSLGSRLVQVLGKFDNPELKQKCPSLVTDPQNDIEDDTTLSLKLANKIFFILANFIGDGILIYRVYHIWNRSQKVAYVPIFISVVNNIIALVSVGRGDPSADGGVNNPLAFSLYELFLALNIVFNLLLTALIAGRVWYIRRQAELILGDPIKQKYNTAIVVCIESGILYPICLVLFLSLQLNISSVDFFPILVQVVGIAPTLITVRSSLGVSIDNVEQVVKSVEQSIFVPGRANVTRGFGSARTVNTLGSGYSQGYFGYPHPSIQRAEP</sequence>
<gene>
    <name evidence="3" type="ORF">K435DRAFT_469393</name>
</gene>
<protein>
    <submittedName>
        <fullName evidence="3">Uncharacterized protein</fullName>
    </submittedName>
</protein>
<name>A0A4S8L180_DENBC</name>
<feature type="transmembrane region" description="Helical" evidence="2">
    <location>
        <begin position="59"/>
        <end position="80"/>
    </location>
</feature>
<accession>A0A4S8L180</accession>
<feature type="transmembrane region" description="Helical" evidence="2">
    <location>
        <begin position="321"/>
        <end position="339"/>
    </location>
</feature>